<reference evidence="1" key="1">
    <citation type="submission" date="2019-10" db="EMBL/GenBank/DDBJ databases">
        <authorList>
            <person name="Zhang R."/>
            <person name="Pan Y."/>
            <person name="Wang J."/>
            <person name="Ma R."/>
            <person name="Yu S."/>
        </authorList>
    </citation>
    <scope>NUCLEOTIDE SEQUENCE</scope>
    <source>
        <strain evidence="1">LA-IB0</strain>
        <tissue evidence="1">Leaf</tissue>
    </source>
</reference>
<evidence type="ECO:0000313" key="1">
    <source>
        <dbReference type="EMBL" id="KAG8390485.1"/>
    </source>
</evidence>
<dbReference type="AlphaFoldDB" id="A0AAV6Y9N6"/>
<organism evidence="1 2">
    <name type="scientific">Buddleja alternifolia</name>
    <dbReference type="NCBI Taxonomy" id="168488"/>
    <lineage>
        <taxon>Eukaryota</taxon>
        <taxon>Viridiplantae</taxon>
        <taxon>Streptophyta</taxon>
        <taxon>Embryophyta</taxon>
        <taxon>Tracheophyta</taxon>
        <taxon>Spermatophyta</taxon>
        <taxon>Magnoliopsida</taxon>
        <taxon>eudicotyledons</taxon>
        <taxon>Gunneridae</taxon>
        <taxon>Pentapetalae</taxon>
        <taxon>asterids</taxon>
        <taxon>lamiids</taxon>
        <taxon>Lamiales</taxon>
        <taxon>Scrophulariaceae</taxon>
        <taxon>Buddlejeae</taxon>
        <taxon>Buddleja</taxon>
    </lineage>
</organism>
<keyword evidence="2" id="KW-1185">Reference proteome</keyword>
<name>A0AAV6Y9N6_9LAMI</name>
<gene>
    <name evidence="1" type="ORF">BUALT_Bualt01G0088300</name>
</gene>
<dbReference type="EMBL" id="WHWC01000001">
    <property type="protein sequence ID" value="KAG8390485.1"/>
    <property type="molecule type" value="Genomic_DNA"/>
</dbReference>
<evidence type="ECO:0000313" key="2">
    <source>
        <dbReference type="Proteomes" id="UP000826271"/>
    </source>
</evidence>
<dbReference type="Proteomes" id="UP000826271">
    <property type="component" value="Unassembled WGS sequence"/>
</dbReference>
<protein>
    <submittedName>
        <fullName evidence="1">Uncharacterized protein</fullName>
    </submittedName>
</protein>
<proteinExistence type="predicted"/>
<sequence length="177" mass="19892">MKCLALAPAYTVSGTCYDKIYKVLLDNMMKNDLALKGNVNGWNMLFFLWVVFKGKREISLQHMPESLNQFCAPRDIPPAIMSLPETRCSFRPITEDLPESNNTAPMRGSPASKTCTVCCHLVVNGNCGAKISSMDRLDNRLDSNRQLQVQAILSKQCQETRVLVRLSIISHIHGHLR</sequence>
<comment type="caution">
    <text evidence="1">The sequence shown here is derived from an EMBL/GenBank/DDBJ whole genome shotgun (WGS) entry which is preliminary data.</text>
</comment>
<accession>A0AAV6Y9N6</accession>